<name>A0A1B6K5R1_9HEMI</name>
<dbReference type="PANTHER" id="PTHR33939:SF1">
    <property type="entry name" value="DUF4371 DOMAIN-CONTAINING PROTEIN"/>
    <property type="match status" value="1"/>
</dbReference>
<evidence type="ECO:0000313" key="1">
    <source>
        <dbReference type="EMBL" id="JAT06791.1"/>
    </source>
</evidence>
<protein>
    <submittedName>
        <fullName evidence="1">Uncharacterized protein</fullName>
    </submittedName>
</protein>
<organism evidence="1">
    <name type="scientific">Homalodisca liturata</name>
    <dbReference type="NCBI Taxonomy" id="320908"/>
    <lineage>
        <taxon>Eukaryota</taxon>
        <taxon>Metazoa</taxon>
        <taxon>Ecdysozoa</taxon>
        <taxon>Arthropoda</taxon>
        <taxon>Hexapoda</taxon>
        <taxon>Insecta</taxon>
        <taxon>Pterygota</taxon>
        <taxon>Neoptera</taxon>
        <taxon>Paraneoptera</taxon>
        <taxon>Hemiptera</taxon>
        <taxon>Auchenorrhyncha</taxon>
        <taxon>Membracoidea</taxon>
        <taxon>Cicadellidae</taxon>
        <taxon>Cicadellinae</taxon>
        <taxon>Proconiini</taxon>
        <taxon>Homalodisca</taxon>
    </lineage>
</organism>
<feature type="non-terminal residue" evidence="1">
    <location>
        <position position="102"/>
    </location>
</feature>
<dbReference type="PANTHER" id="PTHR33939">
    <property type="entry name" value="PROTEIN CBG22215"/>
    <property type="match status" value="1"/>
</dbReference>
<reference evidence="1" key="1">
    <citation type="submission" date="2015-11" db="EMBL/GenBank/DDBJ databases">
        <title>De novo transcriptome assembly of four potential Pierce s Disease insect vectors from Arizona vineyards.</title>
        <authorList>
            <person name="Tassone E.E."/>
        </authorList>
    </citation>
    <scope>NUCLEOTIDE SEQUENCE</scope>
</reference>
<sequence>FRCQRLAKELLQQLECGWRERVRAHSAFTCWKASNHSGDYHNNVNGDIFMKWIKQKVLPNLEPNSVLVVHNVPYHKIQIDKSPTSKSRKQDMKLWLSKNGIP</sequence>
<accession>A0A1B6K5R1</accession>
<dbReference type="Gene3D" id="3.30.420.10">
    <property type="entry name" value="Ribonuclease H-like superfamily/Ribonuclease H"/>
    <property type="match status" value="1"/>
</dbReference>
<feature type="non-terminal residue" evidence="1">
    <location>
        <position position="1"/>
    </location>
</feature>
<dbReference type="InterPro" id="IPR036397">
    <property type="entry name" value="RNaseH_sf"/>
</dbReference>
<gene>
    <name evidence="1" type="ORF">g.7985</name>
</gene>
<dbReference type="GO" id="GO:0003676">
    <property type="term" value="F:nucleic acid binding"/>
    <property type="evidence" value="ECO:0007669"/>
    <property type="project" value="InterPro"/>
</dbReference>
<dbReference type="EMBL" id="GECU01000916">
    <property type="protein sequence ID" value="JAT06791.1"/>
    <property type="molecule type" value="Transcribed_RNA"/>
</dbReference>
<proteinExistence type="predicted"/>
<dbReference type="AlphaFoldDB" id="A0A1B6K5R1"/>